<evidence type="ECO:0000256" key="9">
    <source>
        <dbReference type="SAM" id="MobiDB-lite"/>
    </source>
</evidence>
<dbReference type="SUPFAM" id="SSF50978">
    <property type="entry name" value="WD40 repeat-like"/>
    <property type="match status" value="1"/>
</dbReference>
<evidence type="ECO:0000256" key="6">
    <source>
        <dbReference type="ARBA" id="ARBA00023212"/>
    </source>
</evidence>
<reference evidence="10" key="1">
    <citation type="submission" date="2023-05" db="EMBL/GenBank/DDBJ databases">
        <title>High-quality long-read genome of Scophthalmus maximus.</title>
        <authorList>
            <person name="Lien S."/>
            <person name="Martinez P."/>
        </authorList>
    </citation>
    <scope>NUCLEOTIDE SEQUENCE [LARGE SCALE GENOMIC DNA]</scope>
</reference>
<dbReference type="Ensembl" id="ENSSMAT00000050416.1">
    <property type="protein sequence ID" value="ENSSMAP00000056246.1"/>
    <property type="gene ID" value="ENSSMAG00000004501.2"/>
</dbReference>
<keyword evidence="5" id="KW-0677">Repeat</keyword>
<feature type="repeat" description="WD" evidence="7">
    <location>
        <begin position="438"/>
        <end position="485"/>
    </location>
</feature>
<dbReference type="InterPro" id="IPR050687">
    <property type="entry name" value="Dynein_IC"/>
</dbReference>
<evidence type="ECO:0000256" key="5">
    <source>
        <dbReference type="ARBA" id="ARBA00022737"/>
    </source>
</evidence>
<dbReference type="GO" id="GO:0010970">
    <property type="term" value="P:transport along microtubule"/>
    <property type="evidence" value="ECO:0007669"/>
    <property type="project" value="TreeGrafter"/>
</dbReference>
<dbReference type="AlphaFoldDB" id="A0A8D3D9N7"/>
<protein>
    <submittedName>
        <fullName evidence="10">Dynein cytoplasmic 1 intermediate chain 2</fullName>
    </submittedName>
</protein>
<organism evidence="10 11">
    <name type="scientific">Scophthalmus maximus</name>
    <name type="common">Turbot</name>
    <name type="synonym">Psetta maxima</name>
    <dbReference type="NCBI Taxonomy" id="52904"/>
    <lineage>
        <taxon>Eukaryota</taxon>
        <taxon>Metazoa</taxon>
        <taxon>Chordata</taxon>
        <taxon>Craniata</taxon>
        <taxon>Vertebrata</taxon>
        <taxon>Euteleostomi</taxon>
        <taxon>Actinopterygii</taxon>
        <taxon>Neopterygii</taxon>
        <taxon>Teleostei</taxon>
        <taxon>Neoteleostei</taxon>
        <taxon>Acanthomorphata</taxon>
        <taxon>Carangaria</taxon>
        <taxon>Pleuronectiformes</taxon>
        <taxon>Pleuronectoidei</taxon>
        <taxon>Scophthalmidae</taxon>
        <taxon>Scophthalmus</taxon>
    </lineage>
</organism>
<dbReference type="SMART" id="SM00320">
    <property type="entry name" value="WD40"/>
    <property type="match status" value="7"/>
</dbReference>
<evidence type="ECO:0000256" key="7">
    <source>
        <dbReference type="PROSITE-ProRule" id="PRU00221"/>
    </source>
</evidence>
<evidence type="ECO:0000256" key="8">
    <source>
        <dbReference type="SAM" id="Coils"/>
    </source>
</evidence>
<dbReference type="InterPro" id="IPR025956">
    <property type="entry name" value="DYNC1I1/DYNC1I2"/>
</dbReference>
<dbReference type="PROSITE" id="PS50082">
    <property type="entry name" value="WD_REPEATS_2"/>
    <property type="match status" value="1"/>
</dbReference>
<dbReference type="Gene3D" id="2.130.10.10">
    <property type="entry name" value="YVTN repeat-like/Quinoprotein amine dehydrogenase"/>
    <property type="match status" value="2"/>
</dbReference>
<name>A0A8D3D9N7_SCOMX</name>
<proteinExistence type="inferred from homology"/>
<dbReference type="Proteomes" id="UP000694558">
    <property type="component" value="Chromosome 7"/>
</dbReference>
<evidence type="ECO:0000313" key="10">
    <source>
        <dbReference type="Ensembl" id="ENSSMAP00000056246.1"/>
    </source>
</evidence>
<feature type="region of interest" description="Disordered" evidence="9">
    <location>
        <begin position="128"/>
        <end position="177"/>
    </location>
</feature>
<keyword evidence="3" id="KW-0963">Cytoplasm</keyword>
<dbReference type="Pfam" id="PF11540">
    <property type="entry name" value="Dynein_IC2"/>
    <property type="match status" value="1"/>
</dbReference>
<dbReference type="Pfam" id="PF00400">
    <property type="entry name" value="WD40"/>
    <property type="match status" value="1"/>
</dbReference>
<keyword evidence="6" id="KW-0206">Cytoskeleton</keyword>
<evidence type="ECO:0000256" key="1">
    <source>
        <dbReference type="ARBA" id="ARBA00004245"/>
    </source>
</evidence>
<evidence type="ECO:0000256" key="3">
    <source>
        <dbReference type="ARBA" id="ARBA00022490"/>
    </source>
</evidence>
<accession>A0A8D3D9N7</accession>
<reference evidence="10" key="2">
    <citation type="submission" date="2025-08" db="UniProtKB">
        <authorList>
            <consortium name="Ensembl"/>
        </authorList>
    </citation>
    <scope>IDENTIFICATION</scope>
</reference>
<comment type="similarity">
    <text evidence="2">Belongs to the dynein intermediate chain family.</text>
</comment>
<feature type="coiled-coil region" evidence="8">
    <location>
        <begin position="4"/>
        <end position="48"/>
    </location>
</feature>
<gene>
    <name evidence="10" type="primary">LOC118310937</name>
</gene>
<evidence type="ECO:0000256" key="2">
    <source>
        <dbReference type="ARBA" id="ARBA00011059"/>
    </source>
</evidence>
<feature type="compositionally biased region" description="Polar residues" evidence="9">
    <location>
        <begin position="131"/>
        <end position="141"/>
    </location>
</feature>
<dbReference type="PANTHER" id="PTHR12442:SF37">
    <property type="entry name" value="CYTOPLASMIC DYNEIN 1 INTERMEDIATE CHAIN 2"/>
    <property type="match status" value="1"/>
</dbReference>
<evidence type="ECO:0000313" key="11">
    <source>
        <dbReference type="Proteomes" id="UP000694558"/>
    </source>
</evidence>
<sequence length="600" mass="67291">MSDKSELKAELERKKQRIAQIREEKKRKEEEKKKKDVCDSDLERKRREAEALLQSVGITPDIPHGKHTDTHSLHASIFPLTPTYVTLHWDPDPSTLQLHSDSELMGRGAVKLGMSKLTQVDFVPKEMVSYSKETQTPTETLTHSDRKEEDEEITAPPPVDDSQEEKDEQETPKELTEEEKLQVLHSDEFLSFFERGSRIVERALAEQDVCFDYSGKDLEDKEGDLQAGAKLVLNRQFADERWTKNRVVTCLDWSPQYPELLVASYNNNEDAPHEPDGVALVWNMKYKKDTPEYIFHCQSEVMSAGFAKFHPNLVVGGTYSGQIVLWDNRSNKRTPVQRTPLSAAAHTHPIYCVSVVGTQNANNLISISTDGKMCSWSLDMLSQPQDSLELVFKQSKAVAVTSMAFPLGDVNNFVVGSEDGSVYTACRHGSKAGITEVFEGHHGPVTGLSCHSAGGPVDFSHLFISSSFDWTVKLWSTKSTRPLYSFEDSCDYVYDAMWSPTHPALFACVDLAGRLDLWNLNNDTEVPTASVCVEGSPALNRVRWAHTGKEIATGDSEGQVQVYDVGEQICVPKADEWTRFVRTLAEINENRDEAEELANA</sequence>
<comment type="subcellular location">
    <subcellularLocation>
        <location evidence="1">Cytoplasm</location>
        <location evidence="1">Cytoskeleton</location>
    </subcellularLocation>
</comment>
<dbReference type="InterPro" id="IPR001680">
    <property type="entry name" value="WD40_rpt"/>
</dbReference>
<dbReference type="GeneTree" id="ENSGT00940000155442"/>
<dbReference type="GO" id="GO:0045503">
    <property type="term" value="F:dynein light chain binding"/>
    <property type="evidence" value="ECO:0007669"/>
    <property type="project" value="TreeGrafter"/>
</dbReference>
<keyword evidence="8" id="KW-0175">Coiled coil</keyword>
<dbReference type="FunFam" id="2.130.10.10:FF:000781">
    <property type="entry name" value="Cytoplasmic dynein intermediate chain"/>
    <property type="match status" value="1"/>
</dbReference>
<evidence type="ECO:0000256" key="4">
    <source>
        <dbReference type="ARBA" id="ARBA00022574"/>
    </source>
</evidence>
<dbReference type="GO" id="GO:0005868">
    <property type="term" value="C:cytoplasmic dynein complex"/>
    <property type="evidence" value="ECO:0007669"/>
    <property type="project" value="InterPro"/>
</dbReference>
<dbReference type="InterPro" id="IPR036322">
    <property type="entry name" value="WD40_repeat_dom_sf"/>
</dbReference>
<dbReference type="InterPro" id="IPR015943">
    <property type="entry name" value="WD40/YVTN_repeat-like_dom_sf"/>
</dbReference>
<dbReference type="GO" id="GO:0045504">
    <property type="term" value="F:dynein heavy chain binding"/>
    <property type="evidence" value="ECO:0007669"/>
    <property type="project" value="TreeGrafter"/>
</dbReference>
<keyword evidence="4 7" id="KW-0853">WD repeat</keyword>
<dbReference type="PANTHER" id="PTHR12442">
    <property type="entry name" value="DYNEIN INTERMEDIATE CHAIN"/>
    <property type="match status" value="1"/>
</dbReference>